<dbReference type="Gene3D" id="3.20.20.150">
    <property type="entry name" value="Divalent-metal-dependent TIM barrel enzymes"/>
    <property type="match status" value="1"/>
</dbReference>
<dbReference type="Gene3D" id="2.120.10.30">
    <property type="entry name" value="TolB, C-terminal domain"/>
    <property type="match status" value="1"/>
</dbReference>
<dbReference type="EMBL" id="QREG01000010">
    <property type="protein sequence ID" value="RED98333.1"/>
    <property type="molecule type" value="Genomic_DNA"/>
</dbReference>
<reference evidence="2 3" key="1">
    <citation type="submission" date="2018-07" db="EMBL/GenBank/DDBJ databases">
        <title>Genomic Encyclopedia of Type Strains, Phase IV (KMG-IV): sequencing the most valuable type-strain genomes for metagenomic binning, comparative biology and taxonomic classification.</title>
        <authorList>
            <person name="Goeker M."/>
        </authorList>
    </citation>
    <scope>NUCLEOTIDE SEQUENCE [LARGE SCALE GENOMIC DNA]</scope>
    <source>
        <strain evidence="2 3">DSM 4134</strain>
    </source>
</reference>
<name>A0A3D9L1U1_MARFU</name>
<dbReference type="RefSeq" id="WP_115868295.1">
    <property type="nucleotide sequence ID" value="NZ_QREG01000010.1"/>
</dbReference>
<keyword evidence="3" id="KW-1185">Reference proteome</keyword>
<keyword evidence="2" id="KW-0413">Isomerase</keyword>
<accession>A0A3D9L1U1</accession>
<dbReference type="Proteomes" id="UP000256779">
    <property type="component" value="Unassembled WGS sequence"/>
</dbReference>
<dbReference type="AlphaFoldDB" id="A0A3D9L1U1"/>
<dbReference type="OrthoDB" id="7675395at2"/>
<feature type="domain" description="Xylose isomerase-like TIM barrel" evidence="1">
    <location>
        <begin position="119"/>
        <end position="267"/>
    </location>
</feature>
<dbReference type="SUPFAM" id="SSF101898">
    <property type="entry name" value="NHL repeat"/>
    <property type="match status" value="1"/>
</dbReference>
<gene>
    <name evidence="2" type="ORF">C7460_1103</name>
</gene>
<comment type="caution">
    <text evidence="2">The sequence shown here is derived from an EMBL/GenBank/DDBJ whole genome shotgun (WGS) entry which is preliminary data.</text>
</comment>
<dbReference type="Pfam" id="PF01261">
    <property type="entry name" value="AP_endonuc_2"/>
    <property type="match status" value="1"/>
</dbReference>
<evidence type="ECO:0000259" key="1">
    <source>
        <dbReference type="Pfam" id="PF01261"/>
    </source>
</evidence>
<proteinExistence type="predicted"/>
<organism evidence="2 3">
    <name type="scientific">Marinoscillum furvescens DSM 4134</name>
    <dbReference type="NCBI Taxonomy" id="1122208"/>
    <lineage>
        <taxon>Bacteria</taxon>
        <taxon>Pseudomonadati</taxon>
        <taxon>Bacteroidota</taxon>
        <taxon>Cytophagia</taxon>
        <taxon>Cytophagales</taxon>
        <taxon>Reichenbachiellaceae</taxon>
        <taxon>Marinoscillum</taxon>
    </lineage>
</organism>
<dbReference type="SUPFAM" id="SSF51658">
    <property type="entry name" value="Xylose isomerase-like"/>
    <property type="match status" value="1"/>
</dbReference>
<evidence type="ECO:0000313" key="2">
    <source>
        <dbReference type="EMBL" id="RED98333.1"/>
    </source>
</evidence>
<evidence type="ECO:0000313" key="3">
    <source>
        <dbReference type="Proteomes" id="UP000256779"/>
    </source>
</evidence>
<protein>
    <submittedName>
        <fullName evidence="2">Sugar phosphate isomerase/epimerase</fullName>
    </submittedName>
</protein>
<dbReference type="InterPro" id="IPR036237">
    <property type="entry name" value="Xyl_isomerase-like_sf"/>
</dbReference>
<dbReference type="InterPro" id="IPR013022">
    <property type="entry name" value="Xyl_isomerase-like_TIM-brl"/>
</dbReference>
<dbReference type="GO" id="GO:0016853">
    <property type="term" value="F:isomerase activity"/>
    <property type="evidence" value="ECO:0007669"/>
    <property type="project" value="UniProtKB-KW"/>
</dbReference>
<dbReference type="InterPro" id="IPR011042">
    <property type="entry name" value="6-blade_b-propeller_TolB-like"/>
</dbReference>
<sequence>MKRIYLIVIFVFSTFLLCAQSKPLYAFDFKMEHIPLPERTALLVEEGYSGVTFAMKNDDQIKKYNDYLSTVEAKAGAFSVPVVYFPYHFHQSAEVQQRQWEKVLDVPSLKNVWVIFVDRDSTATQKEIKEKLRYMAQSAMSEGKNLIIYPHDKTLIESTEEALPYIQELGMSNLYVTMHSCHEIRAGNGSRMLEVAIKAAPYLKFASVAGSDVTMHSTGSANWADAIQPLDAGDYDIAQFVYALDKIRYDGEVFLHTFGLEEEPREHLSRSMKKWNEINRTLPSSSKNISDILDAPENAYFDQGSQSWFISSLGGGKVTIEKDGYGWITRLNNNLEVVASRWVDGLDAPTGMTSHEGYLYVTDRGVLVKISIATGEILEKIELPGARFPNDAVVAANGDIYVSETYDNTIYKIGSSGKAEVWLKLRALECPNGLCVDGNQLIVATWGPMTNEATFETSRKGTLKSINLKTKEINNIGKGPIANFDGVIKFKKHYYATDWVGGRLLKITKSGAVTEVLTGFNQFADLGIDLERGIIVVPEMSKNRFIKLNLEGL</sequence>